<evidence type="ECO:0000256" key="12">
    <source>
        <dbReference type="ARBA" id="ARBA00022723"/>
    </source>
</evidence>
<dbReference type="GO" id="GO:0008395">
    <property type="term" value="F:steroid hydroxylase activity"/>
    <property type="evidence" value="ECO:0007669"/>
    <property type="project" value="TreeGrafter"/>
</dbReference>
<evidence type="ECO:0000256" key="27">
    <source>
        <dbReference type="ARBA" id="ARBA00036475"/>
    </source>
</evidence>
<dbReference type="GO" id="GO:0001516">
    <property type="term" value="P:prostaglandin biosynthetic process"/>
    <property type="evidence" value="ECO:0007669"/>
    <property type="project" value="UniProtKB-KW"/>
</dbReference>
<comment type="similarity">
    <text evidence="4 33">Belongs to the cytochrome P450 family.</text>
</comment>
<feature type="binding site" description="axial binding residue" evidence="32">
    <location>
        <position position="479"/>
    </location>
    <ligand>
        <name>heme</name>
        <dbReference type="ChEBI" id="CHEBI:30413"/>
    </ligand>
    <ligandPart>
        <name>Fe</name>
        <dbReference type="ChEBI" id="CHEBI:18248"/>
    </ligandPart>
</feature>
<dbReference type="EMBL" id="AFYH01019344">
    <property type="status" value="NOT_ANNOTATED_CDS"/>
    <property type="molecule type" value="Genomic_DNA"/>
</dbReference>
<evidence type="ECO:0000256" key="13">
    <source>
        <dbReference type="ARBA" id="ARBA00022824"/>
    </source>
</evidence>
<comment type="subunit">
    <text evidence="5">Monomer.</text>
</comment>
<evidence type="ECO:0000256" key="1">
    <source>
        <dbReference type="ARBA" id="ARBA00001143"/>
    </source>
</evidence>
<dbReference type="GO" id="GO:0020037">
    <property type="term" value="F:heme binding"/>
    <property type="evidence" value="ECO:0007669"/>
    <property type="project" value="InterPro"/>
</dbReference>
<evidence type="ECO:0000256" key="6">
    <source>
        <dbReference type="ARBA" id="ARBA00013084"/>
    </source>
</evidence>
<evidence type="ECO:0000256" key="8">
    <source>
        <dbReference type="ARBA" id="ARBA00022516"/>
    </source>
</evidence>
<evidence type="ECO:0000256" key="33">
    <source>
        <dbReference type="RuleBase" id="RU000461"/>
    </source>
</evidence>
<evidence type="ECO:0000256" key="17">
    <source>
        <dbReference type="ARBA" id="ARBA00023004"/>
    </source>
</evidence>
<evidence type="ECO:0000256" key="24">
    <source>
        <dbReference type="ARBA" id="ARBA00033404"/>
    </source>
</evidence>
<dbReference type="EMBL" id="AFYH01019343">
    <property type="status" value="NOT_ANNOTATED_CDS"/>
    <property type="molecule type" value="Genomic_DNA"/>
</dbReference>
<dbReference type="EMBL" id="AFYH01019342">
    <property type="status" value="NOT_ANNOTATED_CDS"/>
    <property type="molecule type" value="Genomic_DNA"/>
</dbReference>
<keyword evidence="10 32" id="KW-0349">Heme</keyword>
<keyword evidence="18 33" id="KW-0503">Monooxygenase</keyword>
<dbReference type="InterPro" id="IPR050705">
    <property type="entry name" value="Cytochrome_P450_3A"/>
</dbReference>
<comment type="cofactor">
    <cofactor evidence="32">
        <name>heme</name>
        <dbReference type="ChEBI" id="CHEBI:30413"/>
    </cofactor>
</comment>
<dbReference type="EC" id="4.2.1.152" evidence="6"/>
<evidence type="ECO:0000256" key="31">
    <source>
        <dbReference type="ARBA" id="ARBA00054825"/>
    </source>
</evidence>
<evidence type="ECO:0000256" key="15">
    <source>
        <dbReference type="ARBA" id="ARBA00022989"/>
    </source>
</evidence>
<evidence type="ECO:0000256" key="26">
    <source>
        <dbReference type="ARBA" id="ARBA00036424"/>
    </source>
</evidence>
<keyword evidence="23" id="KW-0456">Lyase</keyword>
<dbReference type="InterPro" id="IPR017972">
    <property type="entry name" value="Cyt_P450_CS"/>
</dbReference>
<comment type="catalytic activity">
    <reaction evidence="1">
        <text>(15S)-hydroperoxy-(5Z,8Z,11Z,13E)-eicosatetraenoate = 15-oxo-(5Z,8Z,11Z,13E)-eicosatetraenoate + H2O</text>
        <dbReference type="Rhea" id="RHEA:48636"/>
        <dbReference type="ChEBI" id="CHEBI:15377"/>
        <dbReference type="ChEBI" id="CHEBI:57410"/>
        <dbReference type="ChEBI" id="CHEBI:57446"/>
    </reaction>
    <physiologicalReaction direction="left-to-right" evidence="1">
        <dbReference type="Rhea" id="RHEA:48637"/>
    </physiologicalReaction>
</comment>
<evidence type="ECO:0000256" key="30">
    <source>
        <dbReference type="ARBA" id="ARBA00042726"/>
    </source>
</evidence>
<dbReference type="eggNOG" id="KOG0158">
    <property type="taxonomic scope" value="Eukaryota"/>
</dbReference>
<dbReference type="GeneTree" id="ENSGT00940000157903"/>
<dbReference type="GO" id="GO:0106256">
    <property type="term" value="F:hydroperoxy icosatetraenoate dehydratase activity"/>
    <property type="evidence" value="ECO:0007669"/>
    <property type="project" value="UniProtKB-EC"/>
</dbReference>
<evidence type="ECO:0000256" key="16">
    <source>
        <dbReference type="ARBA" id="ARBA00023002"/>
    </source>
</evidence>
<reference evidence="36" key="1">
    <citation type="submission" date="2011-08" db="EMBL/GenBank/DDBJ databases">
        <title>The draft genome of Latimeria chalumnae.</title>
        <authorList>
            <person name="Di Palma F."/>
            <person name="Alfoldi J."/>
            <person name="Johnson J."/>
            <person name="Berlin A."/>
            <person name="Gnerre S."/>
            <person name="Jaffe D."/>
            <person name="MacCallum I."/>
            <person name="Young S."/>
            <person name="Walker B.J."/>
            <person name="Lander E."/>
            <person name="Lindblad-Toh K."/>
        </authorList>
    </citation>
    <scope>NUCLEOTIDE SEQUENCE [LARGE SCALE GENOMIC DNA]</scope>
    <source>
        <strain evidence="36">Wild caught</strain>
    </source>
</reference>
<dbReference type="GO" id="GO:0004796">
    <property type="term" value="F:thromboxane-A synthase activity"/>
    <property type="evidence" value="ECO:0007669"/>
    <property type="project" value="UniProtKB-EC"/>
</dbReference>
<dbReference type="EC" id="5.3.99.5" evidence="28"/>
<dbReference type="Proteomes" id="UP000008672">
    <property type="component" value="Unassembled WGS sequence"/>
</dbReference>
<comment type="subcellular location">
    <subcellularLocation>
        <location evidence="3">Endoplasmic reticulum membrane</location>
        <topology evidence="3">Multi-pass membrane protein</topology>
    </subcellularLocation>
</comment>
<keyword evidence="15 34" id="KW-1133">Transmembrane helix</keyword>
<dbReference type="Ensembl" id="ENSLACT00000016955.1">
    <property type="protein sequence ID" value="ENSLACP00000016836.1"/>
    <property type="gene ID" value="ENSLACG00000014829.2"/>
</dbReference>
<evidence type="ECO:0000256" key="5">
    <source>
        <dbReference type="ARBA" id="ARBA00011245"/>
    </source>
</evidence>
<evidence type="ECO:0000256" key="11">
    <source>
        <dbReference type="ARBA" id="ARBA00022692"/>
    </source>
</evidence>
<comment type="function">
    <text evidence="31">Catalyzes the conversion of prostaglandin H2 (PGH2) to thromboxane A2 (TXA2), a potent inducer of blood vessel constriction and platelet aggregation. Also cleaves PGH2 to 12-hydroxy-heptadecatrienoicacid (12-HHT) and malondialdehyde, which is known to act as a mediator of DNA damage. 12-HHT and malondialdehyde are formed stoichiometrically in the same amounts as TXA2. Additionally, displays dehydratase activity, toward (15S)-hydroperoxy-(5Z,8Z,11Z,13E)-eicosatetraenoate (15(S)-HPETE) producing 15-KETE and 15-HETE.</text>
</comment>
<evidence type="ECO:0000256" key="34">
    <source>
        <dbReference type="SAM" id="Phobius"/>
    </source>
</evidence>
<evidence type="ECO:0000256" key="3">
    <source>
        <dbReference type="ARBA" id="ARBA00004477"/>
    </source>
</evidence>
<keyword evidence="7" id="KW-0644">Prostaglandin metabolism</keyword>
<evidence type="ECO:0000256" key="18">
    <source>
        <dbReference type="ARBA" id="ARBA00023033"/>
    </source>
</evidence>
<comment type="catalytic activity">
    <reaction evidence="2">
        <text>a hydroperoxyeicosatetraenoate = an oxoeicosatetraenoate + H2O</text>
        <dbReference type="Rhea" id="RHEA:55556"/>
        <dbReference type="ChEBI" id="CHEBI:15377"/>
        <dbReference type="ChEBI" id="CHEBI:59720"/>
        <dbReference type="ChEBI" id="CHEBI:131859"/>
        <dbReference type="EC" id="4.2.1.152"/>
    </reaction>
    <physiologicalReaction direction="left-to-right" evidence="2">
        <dbReference type="Rhea" id="RHEA:55557"/>
    </physiologicalReaction>
</comment>
<dbReference type="Bgee" id="ENSLACG00000014829">
    <property type="expression patterns" value="Expressed in pectoral fin and 6 other cell types or tissues"/>
</dbReference>
<keyword evidence="19" id="KW-0443">Lipid metabolism</keyword>
<keyword evidence="14" id="KW-0276">Fatty acid metabolism</keyword>
<evidence type="ECO:0000256" key="19">
    <source>
        <dbReference type="ARBA" id="ARBA00023098"/>
    </source>
</evidence>
<dbReference type="EMBL" id="AFYH01019347">
    <property type="status" value="NOT_ANNOTATED_CDS"/>
    <property type="molecule type" value="Genomic_DNA"/>
</dbReference>
<protein>
    <recommendedName>
        <fullName evidence="29">Thromboxane-A synthase</fullName>
        <ecNumber evidence="6">4.2.1.152</ecNumber>
        <ecNumber evidence="28">5.3.99.5</ecNumber>
    </recommendedName>
    <alternativeName>
        <fullName evidence="30">Cytochrome P450 5A1</fullName>
    </alternativeName>
    <alternativeName>
        <fullName evidence="24">Hydroperoxy icosatetraenoate dehydratase</fullName>
    </alternativeName>
</protein>
<comment type="catalytic activity">
    <reaction evidence="26">
        <text>prostaglandin H2 = (12S)-hydroxy-(5Z,8E,10E)-heptadecatrienoate + malonaldehyde</text>
        <dbReference type="Rhea" id="RHEA:48644"/>
        <dbReference type="ChEBI" id="CHEBI:57405"/>
        <dbReference type="ChEBI" id="CHEBI:90694"/>
        <dbReference type="ChEBI" id="CHEBI:566274"/>
    </reaction>
</comment>
<dbReference type="Pfam" id="PF00067">
    <property type="entry name" value="p450"/>
    <property type="match status" value="1"/>
</dbReference>
<evidence type="ECO:0000256" key="9">
    <source>
        <dbReference type="ARBA" id="ARBA00022585"/>
    </source>
</evidence>
<keyword evidence="12 32" id="KW-0479">Metal-binding</keyword>
<evidence type="ECO:0000256" key="32">
    <source>
        <dbReference type="PIRSR" id="PIRSR602401-1"/>
    </source>
</evidence>
<evidence type="ECO:0000256" key="2">
    <source>
        <dbReference type="ARBA" id="ARBA00001719"/>
    </source>
</evidence>
<dbReference type="FunCoup" id="H3B4L5">
    <property type="interactions" value="778"/>
</dbReference>
<dbReference type="Gene3D" id="1.10.630.10">
    <property type="entry name" value="Cytochrome P450"/>
    <property type="match status" value="1"/>
</dbReference>
<dbReference type="GO" id="GO:0016705">
    <property type="term" value="F:oxidoreductase activity, acting on paired donors, with incorporation or reduction of molecular oxygen"/>
    <property type="evidence" value="ECO:0007669"/>
    <property type="project" value="InterPro"/>
</dbReference>
<dbReference type="PRINTS" id="PR00385">
    <property type="entry name" value="P450"/>
</dbReference>
<dbReference type="InParanoid" id="H3B4L5"/>
<evidence type="ECO:0000313" key="35">
    <source>
        <dbReference type="Ensembl" id="ENSLACP00000016836.1"/>
    </source>
</evidence>
<evidence type="ECO:0000256" key="29">
    <source>
        <dbReference type="ARBA" id="ARBA00040834"/>
    </source>
</evidence>
<reference evidence="35" key="3">
    <citation type="submission" date="2025-09" db="UniProtKB">
        <authorList>
            <consortium name="Ensembl"/>
        </authorList>
    </citation>
    <scope>IDENTIFICATION</scope>
</reference>
<dbReference type="PROSITE" id="PS00086">
    <property type="entry name" value="CYTOCHROME_P450"/>
    <property type="match status" value="1"/>
</dbReference>
<keyword evidence="21" id="KW-0275">Fatty acid biosynthesis</keyword>
<dbReference type="EMBL" id="AFYH01019346">
    <property type="status" value="NOT_ANNOTATED_CDS"/>
    <property type="molecule type" value="Genomic_DNA"/>
</dbReference>
<keyword evidence="8" id="KW-0444">Lipid biosynthesis</keyword>
<keyword evidence="22" id="KW-0413">Isomerase</keyword>
<keyword evidence="17 32" id="KW-0408">Iron</keyword>
<reference evidence="35" key="2">
    <citation type="submission" date="2025-08" db="UniProtKB">
        <authorList>
            <consortium name="Ensembl"/>
        </authorList>
    </citation>
    <scope>IDENTIFICATION</scope>
</reference>
<dbReference type="EMBL" id="AFYH01019340">
    <property type="status" value="NOT_ANNOTATED_CDS"/>
    <property type="molecule type" value="Genomic_DNA"/>
</dbReference>
<evidence type="ECO:0000256" key="7">
    <source>
        <dbReference type="ARBA" id="ARBA00022501"/>
    </source>
</evidence>
<dbReference type="PRINTS" id="PR00463">
    <property type="entry name" value="EP450I"/>
</dbReference>
<dbReference type="PANTHER" id="PTHR24302">
    <property type="entry name" value="CYTOCHROME P450 FAMILY 3"/>
    <property type="match status" value="1"/>
</dbReference>
<keyword evidence="11 34" id="KW-0812">Transmembrane</keyword>
<name>H3B4L5_LATCH</name>
<keyword evidence="13" id="KW-0256">Endoplasmic reticulum</keyword>
<dbReference type="GO" id="GO:0005506">
    <property type="term" value="F:iron ion binding"/>
    <property type="evidence" value="ECO:0007669"/>
    <property type="project" value="InterPro"/>
</dbReference>
<gene>
    <name evidence="35" type="primary">TBXAS1</name>
</gene>
<feature type="transmembrane region" description="Helical" evidence="34">
    <location>
        <begin position="221"/>
        <end position="243"/>
    </location>
</feature>
<dbReference type="EMBL" id="AFYH01019345">
    <property type="status" value="NOT_ANNOTATED_CDS"/>
    <property type="molecule type" value="Genomic_DNA"/>
</dbReference>
<evidence type="ECO:0000313" key="36">
    <source>
        <dbReference type="Proteomes" id="UP000008672"/>
    </source>
</evidence>
<dbReference type="GO" id="GO:0005789">
    <property type="term" value="C:endoplasmic reticulum membrane"/>
    <property type="evidence" value="ECO:0007669"/>
    <property type="project" value="UniProtKB-SubCell"/>
</dbReference>
<evidence type="ECO:0000256" key="28">
    <source>
        <dbReference type="ARBA" id="ARBA00038872"/>
    </source>
</evidence>
<dbReference type="STRING" id="7897.ENSLACP00000016836"/>
<proteinExistence type="inferred from homology"/>
<dbReference type="EMBL" id="AFYH01019348">
    <property type="status" value="NOT_ANNOTATED_CDS"/>
    <property type="molecule type" value="Genomic_DNA"/>
</dbReference>
<dbReference type="EMBL" id="AFYH01019349">
    <property type="status" value="NOT_ANNOTATED_CDS"/>
    <property type="molecule type" value="Genomic_DNA"/>
</dbReference>
<dbReference type="InterPro" id="IPR036396">
    <property type="entry name" value="Cyt_P450_sf"/>
</dbReference>
<evidence type="ECO:0000256" key="23">
    <source>
        <dbReference type="ARBA" id="ARBA00023239"/>
    </source>
</evidence>
<evidence type="ECO:0000256" key="14">
    <source>
        <dbReference type="ARBA" id="ARBA00022832"/>
    </source>
</evidence>
<dbReference type="PANTHER" id="PTHR24302:SF47">
    <property type="entry name" value="CYTOCHROME P450"/>
    <property type="match status" value="1"/>
</dbReference>
<keyword evidence="9" id="KW-0643">Prostaglandin biosynthesis</keyword>
<dbReference type="InterPro" id="IPR002401">
    <property type="entry name" value="Cyt_P450_E_grp-I"/>
</dbReference>
<evidence type="ECO:0000256" key="4">
    <source>
        <dbReference type="ARBA" id="ARBA00010617"/>
    </source>
</evidence>
<dbReference type="InterPro" id="IPR001128">
    <property type="entry name" value="Cyt_P450"/>
</dbReference>
<keyword evidence="20 34" id="KW-0472">Membrane</keyword>
<comment type="catalytic activity">
    <reaction evidence="25">
        <text>(15S)-hydroperoxy-(5Z,8Z,11Z,13E)-eicosatetraenoate + AH2 = (15S)-hydroxy-(5Z,8Z,11Z,13E)-eicosatetraenoate + A + H2O</text>
        <dbReference type="Rhea" id="RHEA:48856"/>
        <dbReference type="ChEBI" id="CHEBI:13193"/>
        <dbReference type="ChEBI" id="CHEBI:15377"/>
        <dbReference type="ChEBI" id="CHEBI:17499"/>
        <dbReference type="ChEBI" id="CHEBI:57409"/>
        <dbReference type="ChEBI" id="CHEBI:57446"/>
    </reaction>
    <physiologicalReaction direction="left-to-right" evidence="25">
        <dbReference type="Rhea" id="RHEA:48857"/>
    </physiologicalReaction>
</comment>
<evidence type="ECO:0000256" key="25">
    <source>
        <dbReference type="ARBA" id="ARBA00036380"/>
    </source>
</evidence>
<dbReference type="EMBL" id="AFYH01019341">
    <property type="status" value="NOT_ANNOTATED_CDS"/>
    <property type="molecule type" value="Genomic_DNA"/>
</dbReference>
<evidence type="ECO:0000256" key="20">
    <source>
        <dbReference type="ARBA" id="ARBA00023136"/>
    </source>
</evidence>
<evidence type="ECO:0000256" key="10">
    <source>
        <dbReference type="ARBA" id="ARBA00022617"/>
    </source>
</evidence>
<keyword evidence="36" id="KW-1185">Reference proteome</keyword>
<keyword evidence="16 33" id="KW-0560">Oxidoreductase</keyword>
<organism evidence="35 36">
    <name type="scientific">Latimeria chalumnae</name>
    <name type="common">Coelacanth</name>
    <dbReference type="NCBI Taxonomy" id="7897"/>
    <lineage>
        <taxon>Eukaryota</taxon>
        <taxon>Metazoa</taxon>
        <taxon>Chordata</taxon>
        <taxon>Craniata</taxon>
        <taxon>Vertebrata</taxon>
        <taxon>Euteleostomi</taxon>
        <taxon>Coelacanthiformes</taxon>
        <taxon>Coelacanthidae</taxon>
        <taxon>Latimeria</taxon>
    </lineage>
</organism>
<sequence length="533" mass="61283">MLLLMRLQQRLAGETMYIRGKIFLFKNSLQYSVSAYSQLAKIGINHPKPSPFLGNMFFFKQGFWDGQLKLVKEYGRICGYYTGRQKTIVLADPEMIKQILVKNFNYFPNRMQLKLATKPLTDSILALRDDRWKHVRSVLTPAFSAAKMKEMAPLINQAADTLLENLRTFADAGEHMDVHKGFGYFTMDVVASVAFGTQVDSQKNPDDPFVKHAKLFFQISIFRPLIIISMMFPFIMMPVIRLLPNKRLEQINRFFMHVIGNIITQRDLQPPSKRRRDFLQLMLDARSSVQRVAVENFDIVNRADEAIQNQTLMGEPAARDKDAKKTLTDDEVVGQAFIVLLGGYETSSSALAFLVYSLARHPECQDKLLKEVDEFYETHEIPDYNSVQKLKYLDMVISETLRMYPPAFRFSRESAQDVVVNGQLFPAGVLVEVAVGYLHYDAEYWPEPEKFIPERFTKEAKEQRHPFVYLPFGAGPRSCIGMRLALLELKIAVVRIFQKYRFEVCPETQFPLQLISNTVLGPKDGIILKILSR</sequence>
<dbReference type="SUPFAM" id="SSF48264">
    <property type="entry name" value="Cytochrome P450"/>
    <property type="match status" value="1"/>
</dbReference>
<dbReference type="AlphaFoldDB" id="H3B4L5"/>
<accession>H3B4L5</accession>
<evidence type="ECO:0000256" key="21">
    <source>
        <dbReference type="ARBA" id="ARBA00023160"/>
    </source>
</evidence>
<comment type="catalytic activity">
    <reaction evidence="27">
        <text>prostaglandin H2 = thromboxane A2</text>
        <dbReference type="Rhea" id="RHEA:17137"/>
        <dbReference type="ChEBI" id="CHEBI:57405"/>
        <dbReference type="ChEBI" id="CHEBI:57445"/>
        <dbReference type="EC" id="5.3.99.5"/>
    </reaction>
    <physiologicalReaction direction="left-to-right" evidence="27">
        <dbReference type="Rhea" id="RHEA:17138"/>
    </physiologicalReaction>
</comment>
<evidence type="ECO:0000256" key="22">
    <source>
        <dbReference type="ARBA" id="ARBA00023235"/>
    </source>
</evidence>